<keyword evidence="1" id="KW-1133">Transmembrane helix</keyword>
<reference evidence="2 3" key="1">
    <citation type="submission" date="2018-02" db="EMBL/GenBank/DDBJ databases">
        <title>Complete genome of Nitrosopumilus cobalaminigenes HCA1.</title>
        <authorList>
            <person name="Qin W."/>
            <person name="Zheng Y."/>
            <person name="Stahl D.A."/>
        </authorList>
    </citation>
    <scope>NUCLEOTIDE SEQUENCE [LARGE SCALE GENOMIC DNA]</scope>
    <source>
        <strain evidence="2 3">HCA1</strain>
    </source>
</reference>
<dbReference type="AlphaFoldDB" id="A0A7D5R752"/>
<keyword evidence="1" id="KW-0472">Membrane</keyword>
<organism evidence="2 3">
    <name type="scientific">Nitrosopumilus cobalaminigenes</name>
    <dbReference type="NCBI Taxonomy" id="1470066"/>
    <lineage>
        <taxon>Archaea</taxon>
        <taxon>Nitrososphaerota</taxon>
        <taxon>Nitrososphaeria</taxon>
        <taxon>Nitrosopumilales</taxon>
        <taxon>Nitrosopumilaceae</taxon>
        <taxon>Nitrosopumilus</taxon>
    </lineage>
</organism>
<dbReference type="Proteomes" id="UP000509771">
    <property type="component" value="Chromosome"/>
</dbReference>
<feature type="transmembrane region" description="Helical" evidence="1">
    <location>
        <begin position="7"/>
        <end position="26"/>
    </location>
</feature>
<protein>
    <submittedName>
        <fullName evidence="2">Uncharacterized protein</fullName>
    </submittedName>
</protein>
<name>A0A7D5R752_9ARCH</name>
<dbReference type="EMBL" id="CP026993">
    <property type="protein sequence ID" value="QLH02583.1"/>
    <property type="molecule type" value="Genomic_DNA"/>
</dbReference>
<evidence type="ECO:0000256" key="1">
    <source>
        <dbReference type="SAM" id="Phobius"/>
    </source>
</evidence>
<accession>A0A7D5R752</accession>
<keyword evidence="1" id="KW-0812">Transmembrane</keyword>
<evidence type="ECO:0000313" key="3">
    <source>
        <dbReference type="Proteomes" id="UP000509771"/>
    </source>
</evidence>
<sequence length="79" mass="9236">MKMTRYIKITILIFCGLIILFGVLIWTEHLSSKSCDLDNIERQRENLTEYCTDNYLELGHDSVEQCINDKLALFDMAEC</sequence>
<gene>
    <name evidence="2" type="ORF">C5F47_02915</name>
</gene>
<evidence type="ECO:0000313" key="2">
    <source>
        <dbReference type="EMBL" id="QLH02583.1"/>
    </source>
</evidence>
<proteinExistence type="predicted"/>
<keyword evidence="3" id="KW-1185">Reference proteome</keyword>
<dbReference type="KEGG" id="ncl:C5F47_02915"/>